<gene>
    <name evidence="1" type="ordered locus">SAR116_0581</name>
</gene>
<dbReference type="AlphaFoldDB" id="D5BRC7"/>
<dbReference type="InterPro" id="IPR010775">
    <property type="entry name" value="DUF1365"/>
</dbReference>
<dbReference type="PANTHER" id="PTHR33973">
    <property type="entry name" value="OS07G0153300 PROTEIN"/>
    <property type="match status" value="1"/>
</dbReference>
<dbReference type="STRING" id="488538.SAR116_0581"/>
<dbReference type="PANTHER" id="PTHR33973:SF4">
    <property type="entry name" value="OS07G0153300 PROTEIN"/>
    <property type="match status" value="1"/>
</dbReference>
<name>D5BRC7_PUNMI</name>
<accession>D5BRC7</accession>
<reference evidence="1 2" key="1">
    <citation type="journal article" date="2010" name="J. Bacteriol.">
        <title>Complete genome sequence of "Candidatus Puniceispirillum marinum" IMCC1322, a representative of the SAR116 clade in the Alphaproteobacteria.</title>
        <authorList>
            <person name="Oh H.M."/>
            <person name="Kwon K.K."/>
            <person name="Kang I."/>
            <person name="Kang S.G."/>
            <person name="Lee J.H."/>
            <person name="Kim S.J."/>
            <person name="Cho J.C."/>
        </authorList>
    </citation>
    <scope>NUCLEOTIDE SEQUENCE [LARGE SCALE GENOMIC DNA]</scope>
    <source>
        <strain evidence="1 2">IMCC1322</strain>
    </source>
</reference>
<dbReference type="HOGENOM" id="CLU_065913_1_0_5"/>
<dbReference type="eggNOG" id="COG3496">
    <property type="taxonomic scope" value="Bacteria"/>
</dbReference>
<proteinExistence type="predicted"/>
<dbReference type="RefSeq" id="WP_013045453.1">
    <property type="nucleotide sequence ID" value="NC_014010.1"/>
</dbReference>
<organism evidence="1 2">
    <name type="scientific">Puniceispirillum marinum (strain IMCC1322)</name>
    <dbReference type="NCBI Taxonomy" id="488538"/>
    <lineage>
        <taxon>Bacteria</taxon>
        <taxon>Pseudomonadati</taxon>
        <taxon>Pseudomonadota</taxon>
        <taxon>Alphaproteobacteria</taxon>
        <taxon>Candidatus Puniceispirillales</taxon>
        <taxon>Candidatus Puniceispirillaceae</taxon>
        <taxon>Candidatus Puniceispirillum</taxon>
    </lineage>
</organism>
<dbReference type="EMBL" id="CP001751">
    <property type="protein sequence ID" value="ADE38824.1"/>
    <property type="molecule type" value="Genomic_DNA"/>
</dbReference>
<sequence>MSACRLVISQIDHTRHGKTSHFLSRKGLSLWLDLDQLERINRMSALFSVDKFNLLSFHQRDHGVNFKSKESLVKLSEYARARAIELCPGEDMKSVYLLTFPRIFGLVFNPVSVYVLCDKSGAERVHIYEVRNTFGDIHSYIGKVTSSRTIMVAEKRLHVSPFFANSGHYRLKIRVLGDRMRLLMRYMQDDKVALTATLRGEMCDLSNKTILSGLFSTGQWPLRPLLSIHVEAFKLWLKKVPFFSRPDPPGKWSPAKDIGKS</sequence>
<keyword evidence="2" id="KW-1185">Reference proteome</keyword>
<protein>
    <recommendedName>
        <fullName evidence="3">DUF1365 domain-containing protein</fullName>
    </recommendedName>
</protein>
<evidence type="ECO:0000313" key="1">
    <source>
        <dbReference type="EMBL" id="ADE38824.1"/>
    </source>
</evidence>
<evidence type="ECO:0000313" key="2">
    <source>
        <dbReference type="Proteomes" id="UP000007460"/>
    </source>
</evidence>
<evidence type="ECO:0008006" key="3">
    <source>
        <dbReference type="Google" id="ProtNLM"/>
    </source>
</evidence>
<dbReference type="Proteomes" id="UP000007460">
    <property type="component" value="Chromosome"/>
</dbReference>
<dbReference type="Pfam" id="PF07103">
    <property type="entry name" value="DUF1365"/>
    <property type="match status" value="1"/>
</dbReference>
<dbReference type="OrthoDB" id="9778801at2"/>
<dbReference type="KEGG" id="apb:SAR116_0581"/>